<evidence type="ECO:0008006" key="5">
    <source>
        <dbReference type="Google" id="ProtNLM"/>
    </source>
</evidence>
<dbReference type="Gene3D" id="3.30.420.40">
    <property type="match status" value="1"/>
</dbReference>
<dbReference type="Proteomes" id="UP000309601">
    <property type="component" value="Unassembled WGS sequence"/>
</dbReference>
<dbReference type="EMBL" id="SPRC01000006">
    <property type="protein sequence ID" value="TIB81583.1"/>
    <property type="molecule type" value="Genomic_DNA"/>
</dbReference>
<comment type="caution">
    <text evidence="1">The sequence shown here is derived from an EMBL/GenBank/DDBJ whole genome shotgun (WGS) entry which is preliminary data.</text>
</comment>
<evidence type="ECO:0000313" key="3">
    <source>
        <dbReference type="Proteomes" id="UP000309601"/>
    </source>
</evidence>
<dbReference type="Proteomes" id="UP000310685">
    <property type="component" value="Unassembled WGS sequence"/>
</dbReference>
<name>A0A4T0N9H4_9BASI</name>
<dbReference type="AlphaFoldDB" id="A0A4T0N9H4"/>
<evidence type="ECO:0000313" key="2">
    <source>
        <dbReference type="EMBL" id="TIC70314.1"/>
    </source>
</evidence>
<sequence>MKILIKNQNKFLKLDDNLRVVHYEDTKESYSQGRLTNLLLEDSDITILSIDDDSYKLDRDFGRDITIYSSIDKVLGYFIAISPSISGTIVGLGEDNHVVFQIKKSADRQKLPPTVELYDHPINQQGKARSSIRDAYCNGNWNTFNSLVNLINIGGSVGLDNKLFSFYYPERQQTLNGKYISGYYRYELGYNTDEFRDLRANPRCLIESQFLTIRCYIDYFIHNGFIDKDTAVYLTGETTQLASVVKLIADILHKTIYLPHSTIQERSIEHKYIPLLGIGLSDYFKHSNKRSFEELVKYRRNSYNHHINTPQSTPPLTPILTPPSVTLNTQTSKLLTPVDEQFELPSISVDEQFHLPSQKHQDSDAYILPDEEISTIYESLIQEHKRLEHISICHFNKFY</sequence>
<gene>
    <name evidence="2" type="ORF">E3Q02_00653</name>
    <name evidence="1" type="ORF">E3Q22_00879</name>
</gene>
<organism evidence="1 4">
    <name type="scientific">Wallemia mellicola</name>
    <dbReference type="NCBI Taxonomy" id="1708541"/>
    <lineage>
        <taxon>Eukaryota</taxon>
        <taxon>Fungi</taxon>
        <taxon>Dikarya</taxon>
        <taxon>Basidiomycota</taxon>
        <taxon>Wallemiomycotina</taxon>
        <taxon>Wallemiomycetes</taxon>
        <taxon>Wallemiales</taxon>
        <taxon>Wallemiaceae</taxon>
        <taxon>Wallemia</taxon>
    </lineage>
</organism>
<proteinExistence type="predicted"/>
<evidence type="ECO:0000313" key="4">
    <source>
        <dbReference type="Proteomes" id="UP000310685"/>
    </source>
</evidence>
<evidence type="ECO:0000313" key="1">
    <source>
        <dbReference type="EMBL" id="TIB81583.1"/>
    </source>
</evidence>
<dbReference type="EMBL" id="SPRW01000004">
    <property type="protein sequence ID" value="TIC70314.1"/>
    <property type="molecule type" value="Genomic_DNA"/>
</dbReference>
<reference evidence="3 4" key="1">
    <citation type="submission" date="2019-03" db="EMBL/GenBank/DDBJ databases">
        <title>Sequencing 25 genomes of Wallemia mellicola.</title>
        <authorList>
            <person name="Gostincar C."/>
        </authorList>
    </citation>
    <scope>NUCLEOTIDE SEQUENCE [LARGE SCALE GENOMIC DNA]</scope>
    <source>
        <strain evidence="2 3">EXF-1274</strain>
        <strain evidence="1 4">EXF-6152</strain>
    </source>
</reference>
<accession>A0A4T0N9H4</accession>
<protein>
    <recommendedName>
        <fullName evidence="5">Actin-like ATPase domain-containing protein</fullName>
    </recommendedName>
</protein>